<keyword evidence="2" id="KW-1133">Transmembrane helix</keyword>
<dbReference type="PATRIC" id="fig|710421.3.peg.157"/>
<dbReference type="AlphaFoldDB" id="I4BCI4"/>
<accession>I4BCI4</accession>
<feature type="transmembrane region" description="Helical" evidence="2">
    <location>
        <begin position="49"/>
        <end position="68"/>
    </location>
</feature>
<dbReference type="Pfam" id="PF13559">
    <property type="entry name" value="DUF4129"/>
    <property type="match status" value="1"/>
</dbReference>
<evidence type="ECO:0000259" key="3">
    <source>
        <dbReference type="Pfam" id="PF13559"/>
    </source>
</evidence>
<keyword evidence="2" id="KW-0812">Transmembrane</keyword>
<name>I4BCI4_MYCCN</name>
<keyword evidence="2" id="KW-0472">Membrane</keyword>
<feature type="transmembrane region" description="Helical" evidence="2">
    <location>
        <begin position="157"/>
        <end position="178"/>
    </location>
</feature>
<feature type="region of interest" description="Disordered" evidence="1">
    <location>
        <begin position="127"/>
        <end position="152"/>
    </location>
</feature>
<feature type="domain" description="Protein-glutamine gamma-glutamyltransferase-like C-terminal" evidence="3">
    <location>
        <begin position="230"/>
        <end position="300"/>
    </location>
</feature>
<dbReference type="RefSeq" id="WP_014813483.1">
    <property type="nucleotide sequence ID" value="NC_018027.1"/>
</dbReference>
<protein>
    <recommendedName>
        <fullName evidence="3">Protein-glutamine gamma-glutamyltransferase-like C-terminal domain-containing protein</fullName>
    </recommendedName>
</protein>
<feature type="compositionally biased region" description="Low complexity" evidence="1">
    <location>
        <begin position="133"/>
        <end position="142"/>
    </location>
</feature>
<sequence length="310" mass="32621" precursor="true">MAGDEKAVARTAAVIGLVLVAAVALRGYLPGAPPPREPRESATGGPGSLIAVLTMLALSIAVIAIAILTQVRRPSVAAAPGEPPPRFSGERGRPQWRLLLVAVLVLLAWIAVLALMMRWRAELVPGSVSATETPPGTGTPTGDQAPRSPSTGHGDTVFGYLAAAAAVLVAVSIAGSFAGRKRVTTTEPQFLVPAADPVRPRGPDLARAAERGLVEIGDRSRDPREAIIACYAAMETELEKSPGTIPRASDTPTEVLERAVERRVLPADSAFQLVELFEEARFSPHVMNEGHRDDAVRALRRVQGALQVAT</sequence>
<dbReference type="Proteomes" id="UP000006057">
    <property type="component" value="Chromosome"/>
</dbReference>
<dbReference type="KEGG" id="mcb:Mycch_0165"/>
<feature type="transmembrane region" description="Helical" evidence="2">
    <location>
        <begin position="7"/>
        <end position="29"/>
    </location>
</feature>
<dbReference type="OrthoDB" id="4571933at2"/>
<dbReference type="HOGENOM" id="CLU_076072_0_0_11"/>
<gene>
    <name evidence="4" type="ordered locus">Mycch_0165</name>
</gene>
<feature type="transmembrane region" description="Helical" evidence="2">
    <location>
        <begin position="96"/>
        <end position="117"/>
    </location>
</feature>
<evidence type="ECO:0000256" key="2">
    <source>
        <dbReference type="SAM" id="Phobius"/>
    </source>
</evidence>
<dbReference type="InterPro" id="IPR025403">
    <property type="entry name" value="TgpA-like_C"/>
</dbReference>
<organism evidence="4 5">
    <name type="scientific">Mycolicibacterium chubuense (strain NBB4)</name>
    <name type="common">Mycobacterium chubuense</name>
    <dbReference type="NCBI Taxonomy" id="710421"/>
    <lineage>
        <taxon>Bacteria</taxon>
        <taxon>Bacillati</taxon>
        <taxon>Actinomycetota</taxon>
        <taxon>Actinomycetes</taxon>
        <taxon>Mycobacteriales</taxon>
        <taxon>Mycobacteriaceae</taxon>
        <taxon>Mycolicibacterium</taxon>
    </lineage>
</organism>
<proteinExistence type="predicted"/>
<evidence type="ECO:0000313" key="5">
    <source>
        <dbReference type="Proteomes" id="UP000006057"/>
    </source>
</evidence>
<dbReference type="STRING" id="710421.Mycch_0165"/>
<reference evidence="4 5" key="1">
    <citation type="submission" date="2012-06" db="EMBL/GenBank/DDBJ databases">
        <title>Complete sequence of chromosome of Mycobacterium chubuense NBB4.</title>
        <authorList>
            <consortium name="US DOE Joint Genome Institute"/>
            <person name="Lucas S."/>
            <person name="Han J."/>
            <person name="Lapidus A."/>
            <person name="Cheng J.-F."/>
            <person name="Goodwin L."/>
            <person name="Pitluck S."/>
            <person name="Peters L."/>
            <person name="Mikhailova N."/>
            <person name="Teshima H."/>
            <person name="Detter J.C."/>
            <person name="Han C."/>
            <person name="Tapia R."/>
            <person name="Land M."/>
            <person name="Hauser L."/>
            <person name="Kyrpides N."/>
            <person name="Ivanova N."/>
            <person name="Pagani I."/>
            <person name="Mattes T."/>
            <person name="Holmes A."/>
            <person name="Rutledge P."/>
            <person name="Paulsen I."/>
            <person name="Coleman N."/>
            <person name="Woyke T."/>
        </authorList>
    </citation>
    <scope>NUCLEOTIDE SEQUENCE [LARGE SCALE GENOMIC DNA]</scope>
    <source>
        <strain evidence="4 5">NBB4</strain>
    </source>
</reference>
<keyword evidence="5" id="KW-1185">Reference proteome</keyword>
<dbReference type="EMBL" id="CP003053">
    <property type="protein sequence ID" value="AFM14991.1"/>
    <property type="molecule type" value="Genomic_DNA"/>
</dbReference>
<evidence type="ECO:0000313" key="4">
    <source>
        <dbReference type="EMBL" id="AFM14991.1"/>
    </source>
</evidence>
<dbReference type="eggNOG" id="ENOG5033KDT">
    <property type="taxonomic scope" value="Bacteria"/>
</dbReference>
<evidence type="ECO:0000256" key="1">
    <source>
        <dbReference type="SAM" id="MobiDB-lite"/>
    </source>
</evidence>